<accession>A0A0C9TT02</accession>
<dbReference type="OrthoDB" id="444325at2759"/>
<organism evidence="1 2">
    <name type="scientific">Sphaerobolus stellatus (strain SS14)</name>
    <dbReference type="NCBI Taxonomy" id="990650"/>
    <lineage>
        <taxon>Eukaryota</taxon>
        <taxon>Fungi</taxon>
        <taxon>Dikarya</taxon>
        <taxon>Basidiomycota</taxon>
        <taxon>Agaricomycotina</taxon>
        <taxon>Agaricomycetes</taxon>
        <taxon>Phallomycetidae</taxon>
        <taxon>Geastrales</taxon>
        <taxon>Sphaerobolaceae</taxon>
        <taxon>Sphaerobolus</taxon>
    </lineage>
</organism>
<name>A0A0C9TT02_SPHS4</name>
<reference evidence="1 2" key="1">
    <citation type="submission" date="2014-06" db="EMBL/GenBank/DDBJ databases">
        <title>Evolutionary Origins and Diversification of the Mycorrhizal Mutualists.</title>
        <authorList>
            <consortium name="DOE Joint Genome Institute"/>
            <consortium name="Mycorrhizal Genomics Consortium"/>
            <person name="Kohler A."/>
            <person name="Kuo A."/>
            <person name="Nagy L.G."/>
            <person name="Floudas D."/>
            <person name="Copeland A."/>
            <person name="Barry K.W."/>
            <person name="Cichocki N."/>
            <person name="Veneault-Fourrey C."/>
            <person name="LaButti K."/>
            <person name="Lindquist E.A."/>
            <person name="Lipzen A."/>
            <person name="Lundell T."/>
            <person name="Morin E."/>
            <person name="Murat C."/>
            <person name="Riley R."/>
            <person name="Ohm R."/>
            <person name="Sun H."/>
            <person name="Tunlid A."/>
            <person name="Henrissat B."/>
            <person name="Grigoriev I.V."/>
            <person name="Hibbett D.S."/>
            <person name="Martin F."/>
        </authorList>
    </citation>
    <scope>NUCLEOTIDE SEQUENCE [LARGE SCALE GENOMIC DNA]</scope>
    <source>
        <strain evidence="1 2">SS14</strain>
    </source>
</reference>
<dbReference type="Proteomes" id="UP000054279">
    <property type="component" value="Unassembled WGS sequence"/>
</dbReference>
<proteinExistence type="predicted"/>
<dbReference type="AlphaFoldDB" id="A0A0C9TT02"/>
<dbReference type="EMBL" id="KN837445">
    <property type="protein sequence ID" value="KIJ24949.1"/>
    <property type="molecule type" value="Genomic_DNA"/>
</dbReference>
<evidence type="ECO:0000313" key="2">
    <source>
        <dbReference type="Proteomes" id="UP000054279"/>
    </source>
</evidence>
<sequence length="89" mass="10002">MLEADTVARDKKHLVTRRTFDCTMATLKVLAIGAVLGSFKSFFSKVKAFDQKHGKFEMVIATGDFFAPEDDTSKEEELIELLEDKLEGD</sequence>
<dbReference type="HOGENOM" id="CLU_2456216_0_0_1"/>
<gene>
    <name evidence="1" type="ORF">M422DRAFT_274170</name>
</gene>
<keyword evidence="2" id="KW-1185">Reference proteome</keyword>
<evidence type="ECO:0000313" key="1">
    <source>
        <dbReference type="EMBL" id="KIJ24949.1"/>
    </source>
</evidence>
<protein>
    <submittedName>
        <fullName evidence="1">Uncharacterized protein</fullName>
    </submittedName>
</protein>